<dbReference type="GO" id="GO:0005524">
    <property type="term" value="F:ATP binding"/>
    <property type="evidence" value="ECO:0007669"/>
    <property type="project" value="UniProtKB-KW"/>
</dbReference>
<gene>
    <name evidence="1" type="primary">tmrB_1</name>
    <name evidence="1" type="ORF">ERS132521_00050</name>
</gene>
<dbReference type="RefSeq" id="WP_228476347.1">
    <property type="nucleotide sequence ID" value="NZ_CEGO01000004.1"/>
</dbReference>
<protein>
    <submittedName>
        <fullName evidence="1">ATP-binding membrane protein</fullName>
    </submittedName>
</protein>
<dbReference type="EMBL" id="FILL01000001">
    <property type="protein sequence ID" value="CYX15611.1"/>
    <property type="molecule type" value="Genomic_DNA"/>
</dbReference>
<accession>A0AB33U6L7</accession>
<dbReference type="Gene3D" id="3.40.50.300">
    <property type="entry name" value="P-loop containing nucleotide triphosphate hydrolases"/>
    <property type="match status" value="1"/>
</dbReference>
<keyword evidence="1" id="KW-0067">ATP-binding</keyword>
<keyword evidence="1" id="KW-0547">Nucleotide-binding</keyword>
<organism evidence="1 2">
    <name type="scientific">Streptococcus suis</name>
    <dbReference type="NCBI Taxonomy" id="1307"/>
    <lineage>
        <taxon>Bacteria</taxon>
        <taxon>Bacillati</taxon>
        <taxon>Bacillota</taxon>
        <taxon>Bacilli</taxon>
        <taxon>Lactobacillales</taxon>
        <taxon>Streptococcaceae</taxon>
        <taxon>Streptococcus</taxon>
    </lineage>
</organism>
<evidence type="ECO:0000313" key="1">
    <source>
        <dbReference type="EMBL" id="CYX15611.1"/>
    </source>
</evidence>
<sequence length="93" mass="11109">MTIYKKEYYQEIIQRLIEDKILLEHYILLADKTTIVERLDNRVNEDNIWAKRHLDVCLKSFESQIPGQRLNTDSLKPEEVAKEILMLSEFAEK</sequence>
<evidence type="ECO:0000313" key="2">
    <source>
        <dbReference type="Proteomes" id="UP000072353"/>
    </source>
</evidence>
<reference evidence="1 2" key="1">
    <citation type="submission" date="2016-02" db="EMBL/GenBank/DDBJ databases">
        <authorList>
            <consortium name="Pathogen Informatics"/>
        </authorList>
    </citation>
    <scope>NUCLEOTIDE SEQUENCE [LARGE SCALE GENOMIC DNA]</scope>
    <source>
        <strain evidence="1 2">SS975</strain>
    </source>
</reference>
<dbReference type="Proteomes" id="UP000072353">
    <property type="component" value="Unassembled WGS sequence"/>
</dbReference>
<dbReference type="AlphaFoldDB" id="A0AB33U6L7"/>
<comment type="caution">
    <text evidence="1">The sequence shown here is derived from an EMBL/GenBank/DDBJ whole genome shotgun (WGS) entry which is preliminary data.</text>
</comment>
<proteinExistence type="predicted"/>
<dbReference type="InterPro" id="IPR027417">
    <property type="entry name" value="P-loop_NTPase"/>
</dbReference>
<name>A0AB33U6L7_STRSU</name>